<evidence type="ECO:0000313" key="6">
    <source>
        <dbReference type="EMBL" id="MCM3713695.1"/>
    </source>
</evidence>
<feature type="transmembrane region" description="Helical" evidence="5">
    <location>
        <begin position="404"/>
        <end position="423"/>
    </location>
</feature>
<dbReference type="GO" id="GO:0009847">
    <property type="term" value="P:spore germination"/>
    <property type="evidence" value="ECO:0007669"/>
    <property type="project" value="UniProtKB-UniRule"/>
</dbReference>
<keyword evidence="3 4" id="KW-0472">Membrane</keyword>
<organism evidence="6 7">
    <name type="scientific">Halalkalibacter oceani</name>
    <dbReference type="NCBI Taxonomy" id="1653776"/>
    <lineage>
        <taxon>Bacteria</taxon>
        <taxon>Bacillati</taxon>
        <taxon>Bacillota</taxon>
        <taxon>Bacilli</taxon>
        <taxon>Bacillales</taxon>
        <taxon>Bacillaceae</taxon>
        <taxon>Halalkalibacter</taxon>
    </lineage>
</organism>
<keyword evidence="5" id="KW-0812">Transmembrane</keyword>
<comment type="similarity">
    <text evidence="2 4">Belongs to the GerABKA family.</text>
</comment>
<keyword evidence="5" id="KW-1133">Transmembrane helix</keyword>
<evidence type="ECO:0000313" key="7">
    <source>
        <dbReference type="Proteomes" id="UP001139179"/>
    </source>
</evidence>
<dbReference type="EMBL" id="JAMBOL010000003">
    <property type="protein sequence ID" value="MCM3713695.1"/>
    <property type="molecule type" value="Genomic_DNA"/>
</dbReference>
<evidence type="ECO:0000256" key="3">
    <source>
        <dbReference type="ARBA" id="ARBA00023136"/>
    </source>
</evidence>
<name>A0A9X2DPX1_9BACI</name>
<dbReference type="RefSeq" id="WP_251222491.1">
    <property type="nucleotide sequence ID" value="NZ_JAMBOL010000003.1"/>
</dbReference>
<dbReference type="PIRSF" id="PIRSF005690">
    <property type="entry name" value="GerBA"/>
    <property type="match status" value="1"/>
</dbReference>
<comment type="subcellular location">
    <subcellularLocation>
        <location evidence="4">Cell membrane</location>
    </subcellularLocation>
    <subcellularLocation>
        <location evidence="1">Membrane</location>
        <topology evidence="1">Multi-pass membrane protein</topology>
    </subcellularLocation>
</comment>
<evidence type="ECO:0000256" key="5">
    <source>
        <dbReference type="SAM" id="Phobius"/>
    </source>
</evidence>
<dbReference type="InterPro" id="IPR004995">
    <property type="entry name" value="Spore_Ger"/>
</dbReference>
<evidence type="ECO:0000256" key="1">
    <source>
        <dbReference type="ARBA" id="ARBA00004141"/>
    </source>
</evidence>
<reference evidence="6" key="1">
    <citation type="submission" date="2022-05" db="EMBL/GenBank/DDBJ databases">
        <title>Comparative Genomics of Spacecraft Associated Microbes.</title>
        <authorList>
            <person name="Tran M.T."/>
            <person name="Wright A."/>
            <person name="Seuylemezian A."/>
            <person name="Eisen J."/>
            <person name="Coil D."/>
        </authorList>
    </citation>
    <scope>NUCLEOTIDE SEQUENCE</scope>
    <source>
        <strain evidence="6">214.1.1</strain>
    </source>
</reference>
<feature type="transmembrane region" description="Helical" evidence="5">
    <location>
        <begin position="312"/>
        <end position="334"/>
    </location>
</feature>
<protein>
    <submittedName>
        <fullName evidence="6">Spore germination protein</fullName>
    </submittedName>
</protein>
<proteinExistence type="inferred from homology"/>
<sequence>MFNKVYKRLRAAQAEANTQPANQLKLSSEISELSKTIEELFEGSDDFIVRPLLIGKKRKAALYYVEGLVDSKKVEQVSRTLMAMKEEELLELEDKETDFVALLQEQYLALEGSHTFQSFDEAIPQLLAGESLLIIDGLPSLIIIASKKAKGRSVEEPQSEVVIRGPRDGFTENIQTNIVLIRQRVRDVSFKVQTTSLGLRSKRKVAILYLKDLVTQNVIDEVTYRIASIETDDIAETGVLEQFIEDNVLSPFPQISHTERPDKTAAHLLNGQVVILVDGTPFSLVAPITFHQLFKSPEDYYDRWLIGSLIRFLRYVAAFFTVFLPSIYIAIVSFHQGMVPTTLALSIAGSREGVPFPIFAEAMLMEATFELLREAGNRLPRPIGQTVGIVGGIIIGDAAVRAGIVSPIMVIVVALTAISSFTFPSYNVAITFRILRFAVMIAAALFGLYGIVISYILINIHLVGLRSFGSYYLSPYAPFNSKDWLDLVIRAPVSLLKMRTKEPKTKERQTQP</sequence>
<evidence type="ECO:0000256" key="2">
    <source>
        <dbReference type="ARBA" id="ARBA00005278"/>
    </source>
</evidence>
<dbReference type="AlphaFoldDB" id="A0A9X2DPX1"/>
<dbReference type="Pfam" id="PF03323">
    <property type="entry name" value="GerA"/>
    <property type="match status" value="1"/>
</dbReference>
<feature type="transmembrane region" description="Helical" evidence="5">
    <location>
        <begin position="435"/>
        <end position="458"/>
    </location>
</feature>
<comment type="caution">
    <text evidence="6">The sequence shown here is derived from an EMBL/GenBank/DDBJ whole genome shotgun (WGS) entry which is preliminary data.</text>
</comment>
<keyword evidence="7" id="KW-1185">Reference proteome</keyword>
<dbReference type="InterPro" id="IPR050768">
    <property type="entry name" value="UPF0353/GerABKA_families"/>
</dbReference>
<dbReference type="Proteomes" id="UP001139179">
    <property type="component" value="Unassembled WGS sequence"/>
</dbReference>
<accession>A0A9X2DPX1</accession>
<dbReference type="PANTHER" id="PTHR22550">
    <property type="entry name" value="SPORE GERMINATION PROTEIN"/>
    <property type="match status" value="1"/>
</dbReference>
<dbReference type="PANTHER" id="PTHR22550:SF5">
    <property type="entry name" value="LEUCINE ZIPPER PROTEIN 4"/>
    <property type="match status" value="1"/>
</dbReference>
<evidence type="ECO:0000256" key="4">
    <source>
        <dbReference type="PIRNR" id="PIRNR005690"/>
    </source>
</evidence>
<dbReference type="GO" id="GO:0005886">
    <property type="term" value="C:plasma membrane"/>
    <property type="evidence" value="ECO:0007669"/>
    <property type="project" value="UniProtKB-SubCell"/>
</dbReference>
<gene>
    <name evidence="6" type="ORF">M3202_06325</name>
</gene>